<proteinExistence type="predicted"/>
<keyword evidence="2" id="KW-1185">Reference proteome</keyword>
<accession>A0A9N9EFM0</accession>
<comment type="caution">
    <text evidence="1">The sequence shown here is derived from an EMBL/GenBank/DDBJ whole genome shotgun (WGS) entry which is preliminary data.</text>
</comment>
<evidence type="ECO:0000313" key="1">
    <source>
        <dbReference type="EMBL" id="CAG8672931.1"/>
    </source>
</evidence>
<name>A0A9N9EFM0_9GLOM</name>
<reference evidence="1" key="1">
    <citation type="submission" date="2021-06" db="EMBL/GenBank/DDBJ databases">
        <authorList>
            <person name="Kallberg Y."/>
            <person name="Tangrot J."/>
            <person name="Rosling A."/>
        </authorList>
    </citation>
    <scope>NUCLEOTIDE SEQUENCE</scope>
    <source>
        <strain evidence="1">IA702</strain>
    </source>
</reference>
<feature type="non-terminal residue" evidence="1">
    <location>
        <position position="76"/>
    </location>
</feature>
<dbReference type="EMBL" id="CAJVPJ010007018">
    <property type="protein sequence ID" value="CAG8672931.1"/>
    <property type="molecule type" value="Genomic_DNA"/>
</dbReference>
<sequence length="76" mass="8688">VPYQRAALTVWIYASKAMKKVRILKRVKDGLKTLNNILKSCGKLLMSSVPAAENYKWIKSAEKYFTGTRKLVIDIE</sequence>
<gene>
    <name evidence="1" type="ORF">POCULU_LOCUS11073</name>
</gene>
<dbReference type="AlphaFoldDB" id="A0A9N9EFM0"/>
<evidence type="ECO:0000313" key="2">
    <source>
        <dbReference type="Proteomes" id="UP000789572"/>
    </source>
</evidence>
<organism evidence="1 2">
    <name type="scientific">Paraglomus occultum</name>
    <dbReference type="NCBI Taxonomy" id="144539"/>
    <lineage>
        <taxon>Eukaryota</taxon>
        <taxon>Fungi</taxon>
        <taxon>Fungi incertae sedis</taxon>
        <taxon>Mucoromycota</taxon>
        <taxon>Glomeromycotina</taxon>
        <taxon>Glomeromycetes</taxon>
        <taxon>Paraglomerales</taxon>
        <taxon>Paraglomeraceae</taxon>
        <taxon>Paraglomus</taxon>
    </lineage>
</organism>
<feature type="non-terminal residue" evidence="1">
    <location>
        <position position="1"/>
    </location>
</feature>
<dbReference type="Proteomes" id="UP000789572">
    <property type="component" value="Unassembled WGS sequence"/>
</dbReference>
<protein>
    <submittedName>
        <fullName evidence="1">3638_t:CDS:1</fullName>
    </submittedName>
</protein>